<dbReference type="CDD" id="cd16934">
    <property type="entry name" value="HATPase_RsbT-like"/>
    <property type="match status" value="1"/>
</dbReference>
<dbReference type="AlphaFoldDB" id="A0A7G9RCH8"/>
<accession>A0A7G9RCH8</accession>
<dbReference type="GO" id="GO:0005524">
    <property type="term" value="F:ATP binding"/>
    <property type="evidence" value="ECO:0007669"/>
    <property type="project" value="UniProtKB-KW"/>
</dbReference>
<feature type="domain" description="PPM-type phosphatase" evidence="1">
    <location>
        <begin position="153"/>
        <end position="341"/>
    </location>
</feature>
<dbReference type="KEGG" id="nmes:H9L09_02150"/>
<dbReference type="Gene3D" id="3.60.40.10">
    <property type="entry name" value="PPM-type phosphatase domain"/>
    <property type="match status" value="1"/>
</dbReference>
<dbReference type="InterPro" id="IPR003594">
    <property type="entry name" value="HATPase_dom"/>
</dbReference>
<proteinExistence type="predicted"/>
<protein>
    <submittedName>
        <fullName evidence="2">ATP-binding protein</fullName>
    </submittedName>
</protein>
<dbReference type="PANTHER" id="PTHR35801">
    <property type="entry name" value="PHOSPHOSERINE PHOSPHATASE RSBX"/>
    <property type="match status" value="1"/>
</dbReference>
<gene>
    <name evidence="2" type="ORF">H9L09_02150</name>
</gene>
<dbReference type="PANTHER" id="PTHR35801:SF1">
    <property type="entry name" value="PHOSPHOSERINE PHOSPHATASE RSBX"/>
    <property type="match status" value="1"/>
</dbReference>
<keyword evidence="2" id="KW-0547">Nucleotide-binding</keyword>
<dbReference type="SUPFAM" id="SSF55874">
    <property type="entry name" value="ATPase domain of HSP90 chaperone/DNA topoisomerase II/histidine kinase"/>
    <property type="match status" value="1"/>
</dbReference>
<dbReference type="InterPro" id="IPR036457">
    <property type="entry name" value="PPM-type-like_dom_sf"/>
</dbReference>
<dbReference type="Pfam" id="PF07228">
    <property type="entry name" value="SpoIIE"/>
    <property type="match status" value="1"/>
</dbReference>
<reference evidence="2 3" key="1">
    <citation type="submission" date="2020-08" db="EMBL/GenBank/DDBJ databases">
        <title>Genome sequence of Nocardioides mesophilus KACC 16243T.</title>
        <authorList>
            <person name="Hyun D.-W."/>
            <person name="Bae J.-W."/>
        </authorList>
    </citation>
    <scope>NUCLEOTIDE SEQUENCE [LARGE SCALE GENOMIC DNA]</scope>
    <source>
        <strain evidence="2 3">KACC 16243</strain>
    </source>
</reference>
<keyword evidence="3" id="KW-1185">Reference proteome</keyword>
<keyword evidence="2" id="KW-0067">ATP-binding</keyword>
<dbReference type="InterPro" id="IPR039248">
    <property type="entry name" value="Ptase_RsbX"/>
</dbReference>
<dbReference type="InterPro" id="IPR001932">
    <property type="entry name" value="PPM-type_phosphatase-like_dom"/>
</dbReference>
<dbReference type="Proteomes" id="UP000515947">
    <property type="component" value="Chromosome"/>
</dbReference>
<name>A0A7G9RCH8_9ACTN</name>
<dbReference type="RefSeq" id="WP_187579145.1">
    <property type="nucleotide sequence ID" value="NZ_CP060713.1"/>
</dbReference>
<dbReference type="SUPFAM" id="SSF81606">
    <property type="entry name" value="PP2C-like"/>
    <property type="match status" value="1"/>
</dbReference>
<sequence>MSPPERSDGGALVAEDVVWLRVEDDTGPGTVRRRVVDLAQRMGLNVARTGEVAIVATELSTNLVKHAREGVVVLRTLWRGGVGGVEIVALDHGPGMRDVRGLFGNGTSTTGTLGIGLGAVRRLSSRYDVHSVPGRGTVVTASFWQDAPDTEELTAGLTRTLAGESECGDAYAVRQVPDGFLLLSVDGLGHGPLAARAATAATRIFRDSRQVSPGALMTELHRGLSHTRGAAAAIGHLDLGVGRLTYSGIGNITGRIVTAERMRSLATYPGIVGHNALAVRETVYDVVPGAWVVLHSDGLSEKWDIADYPGVLEHTPLVLAATLIREAANVRDDASVLVAKAGGA</sequence>
<organism evidence="2 3">
    <name type="scientific">Nocardioides mesophilus</name>
    <dbReference type="NCBI Taxonomy" id="433659"/>
    <lineage>
        <taxon>Bacteria</taxon>
        <taxon>Bacillati</taxon>
        <taxon>Actinomycetota</taxon>
        <taxon>Actinomycetes</taxon>
        <taxon>Propionibacteriales</taxon>
        <taxon>Nocardioidaceae</taxon>
        <taxon>Nocardioides</taxon>
    </lineage>
</organism>
<evidence type="ECO:0000313" key="2">
    <source>
        <dbReference type="EMBL" id="QNN53303.1"/>
    </source>
</evidence>
<dbReference type="EMBL" id="CP060713">
    <property type="protein sequence ID" value="QNN53303.1"/>
    <property type="molecule type" value="Genomic_DNA"/>
</dbReference>
<evidence type="ECO:0000259" key="1">
    <source>
        <dbReference type="SMART" id="SM00331"/>
    </source>
</evidence>
<dbReference type="Pfam" id="PF13581">
    <property type="entry name" value="HATPase_c_2"/>
    <property type="match status" value="1"/>
</dbReference>
<dbReference type="SMART" id="SM00331">
    <property type="entry name" value="PP2C_SIG"/>
    <property type="match status" value="1"/>
</dbReference>
<dbReference type="Gene3D" id="3.30.565.10">
    <property type="entry name" value="Histidine kinase-like ATPase, C-terminal domain"/>
    <property type="match status" value="1"/>
</dbReference>
<evidence type="ECO:0000313" key="3">
    <source>
        <dbReference type="Proteomes" id="UP000515947"/>
    </source>
</evidence>
<dbReference type="InterPro" id="IPR036890">
    <property type="entry name" value="HATPase_C_sf"/>
</dbReference>